<evidence type="ECO:0000313" key="2">
    <source>
        <dbReference type="Proteomes" id="UP001575622"/>
    </source>
</evidence>
<evidence type="ECO:0000313" key="1">
    <source>
        <dbReference type="EMBL" id="MFB0842425.1"/>
    </source>
</evidence>
<protein>
    <submittedName>
        <fullName evidence="1">Alpha/beta hydrolase</fullName>
    </submittedName>
</protein>
<dbReference type="InterPro" id="IPR029058">
    <property type="entry name" value="AB_hydrolase_fold"/>
</dbReference>
<dbReference type="SUPFAM" id="SSF53474">
    <property type="entry name" value="alpha/beta-Hydrolases"/>
    <property type="match status" value="1"/>
</dbReference>
<keyword evidence="2" id="KW-1185">Reference proteome</keyword>
<dbReference type="InterPro" id="IPR010520">
    <property type="entry name" value="FrsA-like"/>
</dbReference>
<gene>
    <name evidence="1" type="ORF">ACEU3E_09600</name>
</gene>
<dbReference type="Proteomes" id="UP001575622">
    <property type="component" value="Unassembled WGS sequence"/>
</dbReference>
<comment type="caution">
    <text evidence="1">The sequence shown here is derived from an EMBL/GenBank/DDBJ whole genome shotgun (WGS) entry which is preliminary data.</text>
</comment>
<dbReference type="Gene3D" id="3.40.50.1820">
    <property type="entry name" value="alpha/beta hydrolase"/>
    <property type="match status" value="1"/>
</dbReference>
<dbReference type="PANTHER" id="PTHR43265:SF1">
    <property type="entry name" value="ESTERASE ESTD"/>
    <property type="match status" value="1"/>
</dbReference>
<reference evidence="1 2" key="1">
    <citation type="submission" date="2024-09" db="EMBL/GenBank/DDBJ databases">
        <authorList>
            <person name="Makale K.P.P."/>
            <person name="Makhzoum A."/>
            <person name="Rantong G."/>
            <person name="Rahube T.O."/>
        </authorList>
    </citation>
    <scope>NUCLEOTIDE SEQUENCE [LARGE SCALE GENOMIC DNA]</scope>
    <source>
        <strain evidence="1 2">KM_D13</strain>
    </source>
</reference>
<dbReference type="InterPro" id="IPR053145">
    <property type="entry name" value="AB_hydrolase_Est10"/>
</dbReference>
<dbReference type="RefSeq" id="WP_373950320.1">
    <property type="nucleotide sequence ID" value="NZ_JBHDLN010000004.1"/>
</dbReference>
<dbReference type="GO" id="GO:0016787">
    <property type="term" value="F:hydrolase activity"/>
    <property type="evidence" value="ECO:0007669"/>
    <property type="project" value="UniProtKB-KW"/>
</dbReference>
<name>A0ABV4V155_9BACL</name>
<proteinExistence type="predicted"/>
<dbReference type="PANTHER" id="PTHR43265">
    <property type="entry name" value="ESTERASE ESTD"/>
    <property type="match status" value="1"/>
</dbReference>
<organism evidence="1 2">
    <name type="scientific">Paenibacillus oleatilyticus</name>
    <dbReference type="NCBI Taxonomy" id="2594886"/>
    <lineage>
        <taxon>Bacteria</taxon>
        <taxon>Bacillati</taxon>
        <taxon>Bacillota</taxon>
        <taxon>Bacilli</taxon>
        <taxon>Bacillales</taxon>
        <taxon>Paenibacillaceae</taxon>
        <taxon>Paenibacillus</taxon>
    </lineage>
</organism>
<accession>A0ABV4V155</accession>
<keyword evidence="1" id="KW-0378">Hydrolase</keyword>
<dbReference type="EMBL" id="JBHDLN010000004">
    <property type="protein sequence ID" value="MFB0842425.1"/>
    <property type="molecule type" value="Genomic_DNA"/>
</dbReference>
<sequence length="285" mass="32309">MNDEQFVELRDGDRRMAGILHLPTRGTPPFPVVIYCPGKNGERYEVHRLAVKLARLLADEGVAMLRFDYCGLGLSDGHYYDMTTSSKVSNVLKAWDEVRRRPELDSGRTAYLGFSDGARIALMAAERSGVDRVVLWSPLFYEFGGAHPSGKPPRFTRHALDKEKLVMPWAGLWISMEFYRDLQELDKEAVLRAYEGRSLLVYGDDDPLIREEFEKVRTDSYAIYRGDAGHEVCAVQGAGHLFTSRLFEERIMDVTGQWLKRELRASETGEGGICDVETSPVWPQP</sequence>
<dbReference type="Pfam" id="PF06500">
    <property type="entry name" value="FrsA-like"/>
    <property type="match status" value="1"/>
</dbReference>